<accession>A0AAE0FLQ0</accession>
<dbReference type="Proteomes" id="UP001190700">
    <property type="component" value="Unassembled WGS sequence"/>
</dbReference>
<evidence type="ECO:0000313" key="2">
    <source>
        <dbReference type="EMBL" id="KAK3261913.1"/>
    </source>
</evidence>
<feature type="region of interest" description="Disordered" evidence="1">
    <location>
        <begin position="72"/>
        <end position="128"/>
    </location>
</feature>
<evidence type="ECO:0000256" key="1">
    <source>
        <dbReference type="SAM" id="MobiDB-lite"/>
    </source>
</evidence>
<gene>
    <name evidence="2" type="ORF">CYMTET_29207</name>
</gene>
<sequence>MTEVSADSTVTDINITAGTGPSELKWVFATTRELETSQLCGFLVGEYVLRAIAHTTDPLMKHAWDIYVTVTFAPPPPPSPPPPRPSPPPSPSPPPPGPPPLPCPPPPLTPEIIPDGESLVSEKRTRLS</sequence>
<dbReference type="EMBL" id="LGRX02016567">
    <property type="protein sequence ID" value="KAK3261913.1"/>
    <property type="molecule type" value="Genomic_DNA"/>
</dbReference>
<keyword evidence="3" id="KW-1185">Reference proteome</keyword>
<comment type="caution">
    <text evidence="2">The sequence shown here is derived from an EMBL/GenBank/DDBJ whole genome shotgun (WGS) entry which is preliminary data.</text>
</comment>
<name>A0AAE0FLQ0_9CHLO</name>
<dbReference type="AlphaFoldDB" id="A0AAE0FLQ0"/>
<organism evidence="2 3">
    <name type="scientific">Cymbomonas tetramitiformis</name>
    <dbReference type="NCBI Taxonomy" id="36881"/>
    <lineage>
        <taxon>Eukaryota</taxon>
        <taxon>Viridiplantae</taxon>
        <taxon>Chlorophyta</taxon>
        <taxon>Pyramimonadophyceae</taxon>
        <taxon>Pyramimonadales</taxon>
        <taxon>Pyramimonadaceae</taxon>
        <taxon>Cymbomonas</taxon>
    </lineage>
</organism>
<reference evidence="2 3" key="1">
    <citation type="journal article" date="2015" name="Genome Biol. Evol.">
        <title>Comparative Genomics of a Bacterivorous Green Alga Reveals Evolutionary Causalities and Consequences of Phago-Mixotrophic Mode of Nutrition.</title>
        <authorList>
            <person name="Burns J.A."/>
            <person name="Paasch A."/>
            <person name="Narechania A."/>
            <person name="Kim E."/>
        </authorList>
    </citation>
    <scope>NUCLEOTIDE SEQUENCE [LARGE SCALE GENOMIC DNA]</scope>
    <source>
        <strain evidence="2 3">PLY_AMNH</strain>
    </source>
</reference>
<evidence type="ECO:0000313" key="3">
    <source>
        <dbReference type="Proteomes" id="UP001190700"/>
    </source>
</evidence>
<protein>
    <submittedName>
        <fullName evidence="2">Uncharacterized protein</fullName>
    </submittedName>
</protein>
<feature type="compositionally biased region" description="Pro residues" evidence="1">
    <location>
        <begin position="73"/>
        <end position="109"/>
    </location>
</feature>
<proteinExistence type="predicted"/>